<dbReference type="PANTHER" id="PTHR46796:SF6">
    <property type="entry name" value="ARAC SUBFAMILY"/>
    <property type="match status" value="1"/>
</dbReference>
<dbReference type="SUPFAM" id="SSF46689">
    <property type="entry name" value="Homeodomain-like"/>
    <property type="match status" value="2"/>
</dbReference>
<dbReference type="Gene3D" id="1.10.10.60">
    <property type="entry name" value="Homeodomain-like"/>
    <property type="match status" value="2"/>
</dbReference>
<evidence type="ECO:0000256" key="2">
    <source>
        <dbReference type="ARBA" id="ARBA00023125"/>
    </source>
</evidence>
<proteinExistence type="predicted"/>
<reference evidence="7" key="1">
    <citation type="journal article" date="2019" name="Int. J. Syst. Evol. Microbiol.">
        <title>The Global Catalogue of Microorganisms (GCM) 10K type strain sequencing project: providing services to taxonomists for standard genome sequencing and annotation.</title>
        <authorList>
            <consortium name="The Broad Institute Genomics Platform"/>
            <consortium name="The Broad Institute Genome Sequencing Center for Infectious Disease"/>
            <person name="Wu L."/>
            <person name="Ma J."/>
        </authorList>
    </citation>
    <scope>NUCLEOTIDE SEQUENCE [LARGE SCALE GENOMIC DNA]</scope>
    <source>
        <strain evidence="7">JCM 32226</strain>
    </source>
</reference>
<name>A0ABP8QJA0_9GAMM</name>
<dbReference type="Pfam" id="PF12833">
    <property type="entry name" value="HTH_18"/>
    <property type="match status" value="1"/>
</dbReference>
<sequence length="270" mass="29602">MPENNESDASIRIGIPIHAEHLPLILAQVTAPLLQANQLLGQPLFSLHYLAPGTDALPPLPLPEMTGLAQPTAGLDLRLCPAAADAPTAPVSLAAPGPASATPAEDTGGERRWPLPLGTPGEALQSTLQLIECVEDDILAHRVARALGQIYQGMDRQAEPTALPPRLQQALALMDTHLEEPLSTEQIAQLTHLSRRHLERLFRRHLDTVPARYYLQLRLQRARELLCNTQRSIIQIGLECGFSSGPHFSSAYKNHFQLTPRDERQNAINK</sequence>
<dbReference type="SMART" id="SM00342">
    <property type="entry name" value="HTH_ARAC"/>
    <property type="match status" value="1"/>
</dbReference>
<dbReference type="InterPro" id="IPR009057">
    <property type="entry name" value="Homeodomain-like_sf"/>
</dbReference>
<dbReference type="EMBL" id="BAABFC010000028">
    <property type="protein sequence ID" value="GAA4503928.1"/>
    <property type="molecule type" value="Genomic_DNA"/>
</dbReference>
<dbReference type="Proteomes" id="UP001501321">
    <property type="component" value="Unassembled WGS sequence"/>
</dbReference>
<comment type="caution">
    <text evidence="6">The sequence shown here is derived from an EMBL/GenBank/DDBJ whole genome shotgun (WGS) entry which is preliminary data.</text>
</comment>
<evidence type="ECO:0000259" key="5">
    <source>
        <dbReference type="PROSITE" id="PS01124"/>
    </source>
</evidence>
<dbReference type="InterPro" id="IPR018060">
    <property type="entry name" value="HTH_AraC"/>
</dbReference>
<dbReference type="PANTHER" id="PTHR46796">
    <property type="entry name" value="HTH-TYPE TRANSCRIPTIONAL ACTIVATOR RHAS-RELATED"/>
    <property type="match status" value="1"/>
</dbReference>
<dbReference type="PROSITE" id="PS00041">
    <property type="entry name" value="HTH_ARAC_FAMILY_1"/>
    <property type="match status" value="1"/>
</dbReference>
<feature type="domain" description="HTH araC/xylS-type" evidence="5">
    <location>
        <begin position="168"/>
        <end position="266"/>
    </location>
</feature>
<evidence type="ECO:0000256" key="1">
    <source>
        <dbReference type="ARBA" id="ARBA00023015"/>
    </source>
</evidence>
<accession>A0ABP8QJA0</accession>
<feature type="region of interest" description="Disordered" evidence="4">
    <location>
        <begin position="90"/>
        <end position="112"/>
    </location>
</feature>
<evidence type="ECO:0000313" key="6">
    <source>
        <dbReference type="EMBL" id="GAA4503928.1"/>
    </source>
</evidence>
<dbReference type="InterPro" id="IPR050204">
    <property type="entry name" value="AraC_XylS_family_regulators"/>
</dbReference>
<protein>
    <recommendedName>
        <fullName evidence="5">HTH araC/xylS-type domain-containing protein</fullName>
    </recommendedName>
</protein>
<gene>
    <name evidence="6" type="ORF">GCM10023095_30980</name>
</gene>
<dbReference type="PROSITE" id="PS01124">
    <property type="entry name" value="HTH_ARAC_FAMILY_2"/>
    <property type="match status" value="1"/>
</dbReference>
<evidence type="ECO:0000313" key="7">
    <source>
        <dbReference type="Proteomes" id="UP001501321"/>
    </source>
</evidence>
<organism evidence="6 7">
    <name type="scientific">Pseudaeromonas paramecii</name>
    <dbReference type="NCBI Taxonomy" id="2138166"/>
    <lineage>
        <taxon>Bacteria</taxon>
        <taxon>Pseudomonadati</taxon>
        <taxon>Pseudomonadota</taxon>
        <taxon>Gammaproteobacteria</taxon>
        <taxon>Aeromonadales</taxon>
        <taxon>Aeromonadaceae</taxon>
        <taxon>Pseudaeromonas</taxon>
    </lineage>
</organism>
<keyword evidence="7" id="KW-1185">Reference proteome</keyword>
<keyword evidence="3" id="KW-0804">Transcription</keyword>
<dbReference type="InterPro" id="IPR018062">
    <property type="entry name" value="HTH_AraC-typ_CS"/>
</dbReference>
<keyword evidence="1" id="KW-0805">Transcription regulation</keyword>
<evidence type="ECO:0000256" key="4">
    <source>
        <dbReference type="SAM" id="MobiDB-lite"/>
    </source>
</evidence>
<keyword evidence="2" id="KW-0238">DNA-binding</keyword>
<dbReference type="RefSeq" id="WP_345014761.1">
    <property type="nucleotide sequence ID" value="NZ_BAABFC010000028.1"/>
</dbReference>
<evidence type="ECO:0000256" key="3">
    <source>
        <dbReference type="ARBA" id="ARBA00023163"/>
    </source>
</evidence>